<dbReference type="InterPro" id="IPR018040">
    <property type="entry name" value="Pectinesterase_Tyr_AS"/>
</dbReference>
<keyword evidence="12" id="KW-1185">Reference proteome</keyword>
<dbReference type="InterPro" id="IPR033131">
    <property type="entry name" value="Pectinesterase_Asp_AS"/>
</dbReference>
<accession>A0A843UYG4</accession>
<dbReference type="GO" id="GO:0042545">
    <property type="term" value="P:cell wall modification"/>
    <property type="evidence" value="ECO:0007669"/>
    <property type="project" value="UniProtKB-UniRule"/>
</dbReference>
<dbReference type="GO" id="GO:0004857">
    <property type="term" value="F:enzyme inhibitor activity"/>
    <property type="evidence" value="ECO:0007669"/>
    <property type="project" value="InterPro"/>
</dbReference>
<dbReference type="AlphaFoldDB" id="A0A843UYG4"/>
<dbReference type="Pfam" id="PF01095">
    <property type="entry name" value="Pectinesterase"/>
    <property type="match status" value="1"/>
</dbReference>
<keyword evidence="7" id="KW-0964">Secreted</keyword>
<proteinExistence type="inferred from homology"/>
<evidence type="ECO:0000313" key="12">
    <source>
        <dbReference type="Proteomes" id="UP000652761"/>
    </source>
</evidence>
<evidence type="ECO:0000256" key="1">
    <source>
        <dbReference type="ARBA" id="ARBA00005184"/>
    </source>
</evidence>
<comment type="pathway">
    <text evidence="1 7">Glycan metabolism; pectin degradation; 2-dehydro-3-deoxy-D-gluconate from pectin: step 1/5.</text>
</comment>
<dbReference type="Gene3D" id="1.20.140.40">
    <property type="entry name" value="Invertase/pectin methylesterase inhibitor family protein"/>
    <property type="match status" value="1"/>
</dbReference>
<dbReference type="GO" id="GO:0030599">
    <property type="term" value="F:pectinesterase activity"/>
    <property type="evidence" value="ECO:0007669"/>
    <property type="project" value="UniProtKB-UniRule"/>
</dbReference>
<dbReference type="PANTHER" id="PTHR31707">
    <property type="entry name" value="PECTINESTERASE"/>
    <property type="match status" value="1"/>
</dbReference>
<feature type="region of interest" description="Disordered" evidence="8">
    <location>
        <begin position="453"/>
        <end position="480"/>
    </location>
</feature>
<comment type="function">
    <text evidence="7">Acts in the modification of cell walls via demethylesterification of cell wall pectin.</text>
</comment>
<dbReference type="GO" id="GO:0045490">
    <property type="term" value="P:pectin catabolic process"/>
    <property type="evidence" value="ECO:0007669"/>
    <property type="project" value="UniProtKB-UniRule"/>
</dbReference>
<keyword evidence="9" id="KW-1133">Transmembrane helix</keyword>
<feature type="active site" evidence="6">
    <location>
        <position position="435"/>
    </location>
</feature>
<reference evidence="11" key="1">
    <citation type="submission" date="2017-07" db="EMBL/GenBank/DDBJ databases">
        <title>Taro Niue Genome Assembly and Annotation.</title>
        <authorList>
            <person name="Atibalentja N."/>
            <person name="Keating K."/>
            <person name="Fields C.J."/>
        </authorList>
    </citation>
    <scope>NUCLEOTIDE SEQUENCE</scope>
    <source>
        <strain evidence="11">Niue_2</strain>
        <tissue evidence="11">Leaf</tissue>
    </source>
</reference>
<evidence type="ECO:0000256" key="2">
    <source>
        <dbReference type="ARBA" id="ARBA00006027"/>
    </source>
</evidence>
<dbReference type="OrthoDB" id="2019149at2759"/>
<evidence type="ECO:0000256" key="6">
    <source>
        <dbReference type="PROSITE-ProRule" id="PRU10040"/>
    </source>
</evidence>
<sequence length="597" mass="62622">MLPLYQSWESSNDGGQQSKKLLMWACKVTLVLVFLTSAASATATKPVGRDKPEAKGVVARPTAAVATDSTVVAACKDTLYPAACESALASVAGTKSAKSSKKLFDVSVEFAMAKAHAARSLAYNLTFPRKGNSGPYPPTGTYDCVELLDTTLSLLGDVLGGGGGGKQPKQEDAKTWLSAALTNLVTCSDSLKSRPPAAGEASMQSDSESLTQFISNSLALCKTVKKRQPRAGWMTIFGGGSGSGRKLLSEDGFPSWVSAGDRKLLSTPSGEIVADAVVAADGSGTHRSITEALAALTLKEDADGEGGSSGGGGRQVIYVKAGTYKETIRVLKGQKNVMLVGDGKGKSVIVGSRNAEDGWTTYQSATVAAQGPGFIARDLTIINNSGPSKQQAVALRVGADRAVIHRCSIEGYQDTLYAHANRQFYRDCDIYGTVDFVFGNAAAVFQNCHLSPRRPNSGQKNSVTAQGRSDPNQNTGFSIQGCRVSPTGDLAAVKGRVPTYLGRPWHKFSRVVVMQTYLDDAVHPAGWEPWSGGFALSTLYYGEYGNTGPGAATGGRVRWPGVHPKMSAAEASGFTVGQFIAGNSWLPSTGVDFTVGL</sequence>
<keyword evidence="4 7" id="KW-0378">Hydrolase</keyword>
<dbReference type="InterPro" id="IPR006501">
    <property type="entry name" value="Pectinesterase_inhib_dom"/>
</dbReference>
<dbReference type="EC" id="3.1.1.11" evidence="7"/>
<organism evidence="11 12">
    <name type="scientific">Colocasia esculenta</name>
    <name type="common">Wild taro</name>
    <name type="synonym">Arum esculentum</name>
    <dbReference type="NCBI Taxonomy" id="4460"/>
    <lineage>
        <taxon>Eukaryota</taxon>
        <taxon>Viridiplantae</taxon>
        <taxon>Streptophyta</taxon>
        <taxon>Embryophyta</taxon>
        <taxon>Tracheophyta</taxon>
        <taxon>Spermatophyta</taxon>
        <taxon>Magnoliopsida</taxon>
        <taxon>Liliopsida</taxon>
        <taxon>Araceae</taxon>
        <taxon>Aroideae</taxon>
        <taxon>Colocasieae</taxon>
        <taxon>Colocasia</taxon>
    </lineage>
</organism>
<keyword evidence="9" id="KW-0812">Transmembrane</keyword>
<evidence type="ECO:0000259" key="10">
    <source>
        <dbReference type="SMART" id="SM00856"/>
    </source>
</evidence>
<evidence type="ECO:0000313" key="11">
    <source>
        <dbReference type="EMBL" id="MQL88678.1"/>
    </source>
</evidence>
<dbReference type="EMBL" id="NMUH01001079">
    <property type="protein sequence ID" value="MQL88678.1"/>
    <property type="molecule type" value="Genomic_DNA"/>
</dbReference>
<evidence type="ECO:0000256" key="9">
    <source>
        <dbReference type="SAM" id="Phobius"/>
    </source>
</evidence>
<dbReference type="SUPFAM" id="SSF51126">
    <property type="entry name" value="Pectin lyase-like"/>
    <property type="match status" value="1"/>
</dbReference>
<dbReference type="PROSITE" id="PS00503">
    <property type="entry name" value="PECTINESTERASE_2"/>
    <property type="match status" value="1"/>
</dbReference>
<dbReference type="InterPro" id="IPR012334">
    <property type="entry name" value="Pectin_lyas_fold"/>
</dbReference>
<gene>
    <name evidence="11" type="ORF">Taro_021247</name>
</gene>
<dbReference type="PROSITE" id="PS00800">
    <property type="entry name" value="PECTINESTERASE_1"/>
    <property type="match status" value="1"/>
</dbReference>
<keyword evidence="5 7" id="KW-0063">Aspartyl esterase</keyword>
<feature type="compositionally biased region" description="Polar residues" evidence="8">
    <location>
        <begin position="454"/>
        <end position="478"/>
    </location>
</feature>
<dbReference type="InterPro" id="IPR011050">
    <property type="entry name" value="Pectin_lyase_fold/virulence"/>
</dbReference>
<comment type="subcellular location">
    <subcellularLocation>
        <location evidence="7">Secreted</location>
        <location evidence="7">Cell wall</location>
    </subcellularLocation>
</comment>
<dbReference type="SUPFAM" id="SSF101148">
    <property type="entry name" value="Plant invertase/pectin methylesterase inhibitor"/>
    <property type="match status" value="1"/>
</dbReference>
<evidence type="ECO:0000256" key="8">
    <source>
        <dbReference type="SAM" id="MobiDB-lite"/>
    </source>
</evidence>
<dbReference type="NCBIfam" id="TIGR01614">
    <property type="entry name" value="PME_inhib"/>
    <property type="match status" value="1"/>
</dbReference>
<dbReference type="Proteomes" id="UP000652761">
    <property type="component" value="Unassembled WGS sequence"/>
</dbReference>
<keyword evidence="7" id="KW-0961">Cell wall biogenesis/degradation</keyword>
<dbReference type="SMART" id="SM00856">
    <property type="entry name" value="PMEI"/>
    <property type="match status" value="1"/>
</dbReference>
<dbReference type="InterPro" id="IPR000070">
    <property type="entry name" value="Pectinesterase_cat"/>
</dbReference>
<comment type="similarity">
    <text evidence="3">In the C-terminal section; belongs to the pectinesterase family.</text>
</comment>
<evidence type="ECO:0000256" key="3">
    <source>
        <dbReference type="ARBA" id="ARBA00007786"/>
    </source>
</evidence>
<dbReference type="FunFam" id="2.160.20.10:FF:000001">
    <property type="entry name" value="Pectinesterase"/>
    <property type="match status" value="1"/>
</dbReference>
<comment type="catalytic activity">
    <reaction evidence="7">
        <text>[(1-&gt;4)-alpha-D-galacturonosyl methyl ester](n) + n H2O = [(1-&gt;4)-alpha-D-galacturonosyl](n) + n methanol + n H(+)</text>
        <dbReference type="Rhea" id="RHEA:22380"/>
        <dbReference type="Rhea" id="RHEA-COMP:14570"/>
        <dbReference type="Rhea" id="RHEA-COMP:14573"/>
        <dbReference type="ChEBI" id="CHEBI:15377"/>
        <dbReference type="ChEBI" id="CHEBI:15378"/>
        <dbReference type="ChEBI" id="CHEBI:17790"/>
        <dbReference type="ChEBI" id="CHEBI:140522"/>
        <dbReference type="ChEBI" id="CHEBI:140523"/>
        <dbReference type="EC" id="3.1.1.11"/>
    </reaction>
</comment>
<evidence type="ECO:0000256" key="4">
    <source>
        <dbReference type="ARBA" id="ARBA00022801"/>
    </source>
</evidence>
<dbReference type="Gene3D" id="2.160.20.10">
    <property type="entry name" value="Single-stranded right-handed beta-helix, Pectin lyase-like"/>
    <property type="match status" value="1"/>
</dbReference>
<dbReference type="UniPathway" id="UPA00545">
    <property type="reaction ID" value="UER00823"/>
</dbReference>
<name>A0A843UYG4_COLES</name>
<comment type="caution">
    <text evidence="11">The sequence shown here is derived from an EMBL/GenBank/DDBJ whole genome shotgun (WGS) entry which is preliminary data.</text>
</comment>
<keyword evidence="7" id="KW-0134">Cell wall</keyword>
<evidence type="ECO:0000256" key="5">
    <source>
        <dbReference type="ARBA" id="ARBA00023085"/>
    </source>
</evidence>
<protein>
    <recommendedName>
        <fullName evidence="7">Pectinesterase</fullName>
        <ecNumber evidence="7">3.1.1.11</ecNumber>
    </recommendedName>
</protein>
<comment type="similarity">
    <text evidence="2">In the N-terminal section; belongs to the PMEI family.</text>
</comment>
<dbReference type="CDD" id="cd15798">
    <property type="entry name" value="PMEI-like_3"/>
    <property type="match status" value="1"/>
</dbReference>
<dbReference type="Pfam" id="PF04043">
    <property type="entry name" value="PMEI"/>
    <property type="match status" value="1"/>
</dbReference>
<evidence type="ECO:0000256" key="7">
    <source>
        <dbReference type="RuleBase" id="RU000589"/>
    </source>
</evidence>
<feature type="transmembrane region" description="Helical" evidence="9">
    <location>
        <begin position="21"/>
        <end position="41"/>
    </location>
</feature>
<feature type="domain" description="Pectinesterase inhibitor" evidence="10">
    <location>
        <begin position="66"/>
        <end position="220"/>
    </location>
</feature>
<keyword evidence="9" id="KW-0472">Membrane</keyword>
<dbReference type="InterPro" id="IPR035513">
    <property type="entry name" value="Invertase/methylesterase_inhib"/>
</dbReference>